<dbReference type="Proteomes" id="UP000315677">
    <property type="component" value="Unassembled WGS sequence"/>
</dbReference>
<name>A0A543CX79_9PSEU</name>
<accession>A0A543CX79</accession>
<dbReference type="EMBL" id="VFPA01000009">
    <property type="protein sequence ID" value="TQM01700.1"/>
    <property type="molecule type" value="Genomic_DNA"/>
</dbReference>
<protein>
    <submittedName>
        <fullName evidence="1">Uncharacterized protein</fullName>
    </submittedName>
</protein>
<dbReference type="AlphaFoldDB" id="A0A543CX79"/>
<proteinExistence type="predicted"/>
<evidence type="ECO:0000313" key="1">
    <source>
        <dbReference type="EMBL" id="TQM01700.1"/>
    </source>
</evidence>
<sequence>MITVLYLHEGATDVPRHRGQRLRALARAASQRHRLTIGLQRDSILRHRLEIHLDPHVLALVGSRAAVRACLAVLVELPPDRSPRQIAMALAEHARPVRGWST</sequence>
<evidence type="ECO:0000313" key="2">
    <source>
        <dbReference type="Proteomes" id="UP000315677"/>
    </source>
</evidence>
<gene>
    <name evidence="1" type="ORF">FB558_8601</name>
</gene>
<reference evidence="1 2" key="1">
    <citation type="submission" date="2019-06" db="EMBL/GenBank/DDBJ databases">
        <title>Sequencing the genomes of 1000 actinobacteria strains.</title>
        <authorList>
            <person name="Klenk H.-P."/>
        </authorList>
    </citation>
    <scope>NUCLEOTIDE SEQUENCE [LARGE SCALE GENOMIC DNA]</scope>
    <source>
        <strain evidence="1 2">DSM 45301</strain>
    </source>
</reference>
<organism evidence="1 2">
    <name type="scientific">Pseudonocardia kunmingensis</name>
    <dbReference type="NCBI Taxonomy" id="630975"/>
    <lineage>
        <taxon>Bacteria</taxon>
        <taxon>Bacillati</taxon>
        <taxon>Actinomycetota</taxon>
        <taxon>Actinomycetes</taxon>
        <taxon>Pseudonocardiales</taxon>
        <taxon>Pseudonocardiaceae</taxon>
        <taxon>Pseudonocardia</taxon>
    </lineage>
</organism>
<dbReference type="RefSeq" id="WP_142065358.1">
    <property type="nucleotide sequence ID" value="NZ_VFPA01000009.1"/>
</dbReference>
<comment type="caution">
    <text evidence="1">The sequence shown here is derived from an EMBL/GenBank/DDBJ whole genome shotgun (WGS) entry which is preliminary data.</text>
</comment>
<keyword evidence="2" id="KW-1185">Reference proteome</keyword>